<dbReference type="InterPro" id="IPR025647">
    <property type="entry name" value="YceG_bac"/>
</dbReference>
<dbReference type="PANTHER" id="PTHR43215">
    <property type="entry name" value="RADIAL SPOKE HEAD 1 HOMOLOG"/>
    <property type="match status" value="1"/>
</dbReference>
<evidence type="ECO:0000313" key="4">
    <source>
        <dbReference type="EMBL" id="MBB6215990.1"/>
    </source>
</evidence>
<accession>A0A841KVE6</accession>
<organism evidence="4 5">
    <name type="scientific">Anaerosolibacter carboniphilus</name>
    <dbReference type="NCBI Taxonomy" id="1417629"/>
    <lineage>
        <taxon>Bacteria</taxon>
        <taxon>Bacillati</taxon>
        <taxon>Bacillota</taxon>
        <taxon>Clostridia</taxon>
        <taxon>Peptostreptococcales</taxon>
        <taxon>Thermotaleaceae</taxon>
        <taxon>Anaerosolibacter</taxon>
    </lineage>
</organism>
<dbReference type="InterPro" id="IPR003409">
    <property type="entry name" value="MORN"/>
</dbReference>
<sequence>MPILETSASKAEKEIRKILSAEENVFRPWQLVDYEPVSLTLQTTADEIEILYNKQAFLRPGFKVEEGKVHIPNLFIKLSGNNFDFLDMLTCPTDDDKPKIVYNSTSDFIIKKDMRNDKKEIEKILNAEGLIDKEKLYKSSLYKYYFLRKEYQDTLIDKINYILKNKNQIFTPNVDVENTQRIIYTLLNIDKDIMMLFHNFDYQYDIPSIIFYDEEYSSFSDRIAYALALLYLLGMDIIIISATGYANLENVIQSDLFSIFYSDTIKEKLKSYQPVNGKSGEKMSKEISKSENTTPKTENLKLLAIKTKLKTPLLLIPLLVWFVIVPWTWFTETYMLNIYKPMDFINGNFEYFYVGFEDKDVYEGDTVNERPNGNGTVHFDNGDIYEGQWQDGRIYGTGKMKMVSIFYNDPYNPGYIYSGEWLNNQMDGHGTMDFGEHKYVGEWHDNAMEGEGMFYFANGYKYEGEFQLNQFQGEGTYYDPQGNIVFKGRWDESVPQKRFSDYRFITKLSRILITIFVFLVIMSKLISRHRAIKDKSNEKSA</sequence>
<dbReference type="Proteomes" id="UP000579281">
    <property type="component" value="Unassembled WGS sequence"/>
</dbReference>
<dbReference type="AlphaFoldDB" id="A0A841KVE6"/>
<name>A0A841KVE6_9FIRM</name>
<feature type="transmembrane region" description="Helical" evidence="2">
    <location>
        <begin position="508"/>
        <end position="526"/>
    </location>
</feature>
<evidence type="ECO:0000313" key="5">
    <source>
        <dbReference type="Proteomes" id="UP000579281"/>
    </source>
</evidence>
<dbReference type="EMBL" id="JACHEN010000011">
    <property type="protein sequence ID" value="MBB6215990.1"/>
    <property type="molecule type" value="Genomic_DNA"/>
</dbReference>
<feature type="transmembrane region" description="Helical" evidence="2">
    <location>
        <begin position="311"/>
        <end position="330"/>
    </location>
</feature>
<keyword evidence="5" id="KW-1185">Reference proteome</keyword>
<proteinExistence type="predicted"/>
<feature type="domain" description="Putative component of 'biosynthetic module'" evidence="3">
    <location>
        <begin position="43"/>
        <end position="274"/>
    </location>
</feature>
<gene>
    <name evidence="4" type="ORF">HNQ80_002081</name>
</gene>
<dbReference type="Pfam" id="PF14266">
    <property type="entry name" value="YceG_bac"/>
    <property type="match status" value="1"/>
</dbReference>
<dbReference type="Gene3D" id="2.20.110.10">
    <property type="entry name" value="Histone H3 K4-specific methyltransferase SET7/9 N-terminal domain"/>
    <property type="match status" value="2"/>
</dbReference>
<reference evidence="4 5" key="1">
    <citation type="submission" date="2020-08" db="EMBL/GenBank/DDBJ databases">
        <title>Genomic Encyclopedia of Type Strains, Phase IV (KMG-IV): sequencing the most valuable type-strain genomes for metagenomic binning, comparative biology and taxonomic classification.</title>
        <authorList>
            <person name="Goeker M."/>
        </authorList>
    </citation>
    <scope>NUCLEOTIDE SEQUENCE [LARGE SCALE GENOMIC DNA]</scope>
    <source>
        <strain evidence="4 5">DSM 103526</strain>
    </source>
</reference>
<evidence type="ECO:0000259" key="3">
    <source>
        <dbReference type="Pfam" id="PF14266"/>
    </source>
</evidence>
<dbReference type="RefSeq" id="WP_184310533.1">
    <property type="nucleotide sequence ID" value="NZ_JACHEN010000011.1"/>
</dbReference>
<dbReference type="SMART" id="SM00698">
    <property type="entry name" value="MORN"/>
    <property type="match status" value="5"/>
</dbReference>
<dbReference type="PANTHER" id="PTHR43215:SF14">
    <property type="entry name" value="RADIAL SPOKE HEAD 1 HOMOLOG"/>
    <property type="match status" value="1"/>
</dbReference>
<evidence type="ECO:0000256" key="1">
    <source>
        <dbReference type="ARBA" id="ARBA00022737"/>
    </source>
</evidence>
<keyword evidence="2" id="KW-1133">Transmembrane helix</keyword>
<keyword evidence="2" id="KW-0812">Transmembrane</keyword>
<dbReference type="GO" id="GO:0005829">
    <property type="term" value="C:cytosol"/>
    <property type="evidence" value="ECO:0007669"/>
    <property type="project" value="TreeGrafter"/>
</dbReference>
<dbReference type="SUPFAM" id="SSF82185">
    <property type="entry name" value="Histone H3 K4-specific methyltransferase SET7/9 N-terminal domain"/>
    <property type="match status" value="1"/>
</dbReference>
<evidence type="ECO:0000256" key="2">
    <source>
        <dbReference type="SAM" id="Phobius"/>
    </source>
</evidence>
<dbReference type="Pfam" id="PF02493">
    <property type="entry name" value="MORN"/>
    <property type="match status" value="5"/>
</dbReference>
<protein>
    <recommendedName>
        <fullName evidence="3">Putative component of 'biosynthetic module' domain-containing protein</fullName>
    </recommendedName>
</protein>
<keyword evidence="2" id="KW-0472">Membrane</keyword>
<feature type="transmembrane region" description="Helical" evidence="2">
    <location>
        <begin position="223"/>
        <end position="248"/>
    </location>
</feature>
<comment type="caution">
    <text evidence="4">The sequence shown here is derived from an EMBL/GenBank/DDBJ whole genome shotgun (WGS) entry which is preliminary data.</text>
</comment>
<keyword evidence="1" id="KW-0677">Repeat</keyword>